<reference evidence="1 2" key="1">
    <citation type="submission" date="2019-03" db="EMBL/GenBank/DDBJ databases">
        <title>Single cell metagenomics reveals metabolic interactions within the superorganism composed of flagellate Streblomastix strix and complex community of Bacteroidetes bacteria on its surface.</title>
        <authorList>
            <person name="Treitli S.C."/>
            <person name="Kolisko M."/>
            <person name="Husnik F."/>
            <person name="Keeling P."/>
            <person name="Hampl V."/>
        </authorList>
    </citation>
    <scope>NUCLEOTIDE SEQUENCE [LARGE SCALE GENOMIC DNA]</scope>
    <source>
        <strain evidence="1">ST1C</strain>
    </source>
</reference>
<name>A0A5J4W5M8_9EUKA</name>
<protein>
    <submittedName>
        <fullName evidence="1">Uncharacterized protein</fullName>
    </submittedName>
</protein>
<organism evidence="1 2">
    <name type="scientific">Streblomastix strix</name>
    <dbReference type="NCBI Taxonomy" id="222440"/>
    <lineage>
        <taxon>Eukaryota</taxon>
        <taxon>Metamonada</taxon>
        <taxon>Preaxostyla</taxon>
        <taxon>Oxymonadida</taxon>
        <taxon>Streblomastigidae</taxon>
        <taxon>Streblomastix</taxon>
    </lineage>
</organism>
<dbReference type="Proteomes" id="UP000324800">
    <property type="component" value="Unassembled WGS sequence"/>
</dbReference>
<evidence type="ECO:0000313" key="2">
    <source>
        <dbReference type="Proteomes" id="UP000324800"/>
    </source>
</evidence>
<proteinExistence type="predicted"/>
<accession>A0A5J4W5M8</accession>
<sequence length="271" mass="31308">MVENQNQNESDELEIAIAESLKIYNEQSNSQEKNIEVPQITDQTLSHVQKEQDYYLNQLNLIICHDQQSGTDSCNETLSLFNRIFVWSWNKPKEITHTLQDGVYKGICKILEEYNDTSIMDQNMNIVSELMTLIIERYTSDSLIPIHIKALSLIYNSCSDQQKKLLLLQGVAQIVSMTLKSTNIEVIELTTSLIYDIIRWSLLTYKDQQFYISSSSLRHDDIDKSLFDSVLMRDNVSETTKDQAAISLCWLFHGIEIPVNMRRAIISRLKS</sequence>
<dbReference type="EMBL" id="SNRW01003393">
    <property type="protein sequence ID" value="KAA6389972.1"/>
    <property type="molecule type" value="Genomic_DNA"/>
</dbReference>
<dbReference type="AlphaFoldDB" id="A0A5J4W5M8"/>
<gene>
    <name evidence="1" type="ORF">EZS28_014503</name>
</gene>
<comment type="caution">
    <text evidence="1">The sequence shown here is derived from an EMBL/GenBank/DDBJ whole genome shotgun (WGS) entry which is preliminary data.</text>
</comment>
<evidence type="ECO:0000313" key="1">
    <source>
        <dbReference type="EMBL" id="KAA6389972.1"/>
    </source>
</evidence>